<accession>A1BEL5</accession>
<dbReference type="HOGENOM" id="CLU_2506716_0_0_10"/>
<evidence type="ECO:0000313" key="1">
    <source>
        <dbReference type="EMBL" id="ABL64842.1"/>
    </source>
</evidence>
<name>A1BEL5_CHLPD</name>
<proteinExistence type="predicted"/>
<dbReference type="RefSeq" id="WP_011744670.1">
    <property type="nucleotide sequence ID" value="NC_008639.1"/>
</dbReference>
<dbReference type="Proteomes" id="UP000008701">
    <property type="component" value="Chromosome"/>
</dbReference>
<protein>
    <submittedName>
        <fullName evidence="1">Uncharacterized protein</fullName>
    </submittedName>
</protein>
<dbReference type="OrthoDB" id="598178at2"/>
<sequence>MTEQYVRQPIRCWKCKKVFTLLIDTAGNPELSRTCPYCGASFHINLAQYPTTVTTVVRNIGDPQPQEITVFVLPEIIETEQPDNL</sequence>
<gene>
    <name evidence="1" type="ordered locus">Cpha266_0790</name>
</gene>
<dbReference type="AlphaFoldDB" id="A1BEL5"/>
<reference evidence="1 2" key="1">
    <citation type="submission" date="2006-12" db="EMBL/GenBank/DDBJ databases">
        <title>Complete sequence of Chlorobium phaeobacteroides DSM 266.</title>
        <authorList>
            <consortium name="US DOE Joint Genome Institute"/>
            <person name="Copeland A."/>
            <person name="Lucas S."/>
            <person name="Lapidus A."/>
            <person name="Barry K."/>
            <person name="Detter J.C."/>
            <person name="Glavina del Rio T."/>
            <person name="Hammon N."/>
            <person name="Israni S."/>
            <person name="Pitluck S."/>
            <person name="Goltsman E."/>
            <person name="Schmutz J."/>
            <person name="Larimer F."/>
            <person name="Land M."/>
            <person name="Hauser L."/>
            <person name="Mikhailova N."/>
            <person name="Li T."/>
            <person name="Overmann J."/>
            <person name="Bryant D.A."/>
            <person name="Richardson P."/>
        </authorList>
    </citation>
    <scope>NUCLEOTIDE SEQUENCE [LARGE SCALE GENOMIC DNA]</scope>
    <source>
        <strain evidence="1 2">DSM 266</strain>
    </source>
</reference>
<dbReference type="KEGG" id="cph:Cpha266_0790"/>
<dbReference type="STRING" id="290317.Cpha266_0790"/>
<dbReference type="EMBL" id="CP000492">
    <property type="protein sequence ID" value="ABL64842.1"/>
    <property type="molecule type" value="Genomic_DNA"/>
</dbReference>
<keyword evidence="2" id="KW-1185">Reference proteome</keyword>
<evidence type="ECO:0000313" key="2">
    <source>
        <dbReference type="Proteomes" id="UP000008701"/>
    </source>
</evidence>
<organism evidence="1 2">
    <name type="scientific">Chlorobium phaeobacteroides (strain DSM 266 / SMG 266 / 2430)</name>
    <dbReference type="NCBI Taxonomy" id="290317"/>
    <lineage>
        <taxon>Bacteria</taxon>
        <taxon>Pseudomonadati</taxon>
        <taxon>Chlorobiota</taxon>
        <taxon>Chlorobiia</taxon>
        <taxon>Chlorobiales</taxon>
        <taxon>Chlorobiaceae</taxon>
        <taxon>Chlorobium/Pelodictyon group</taxon>
        <taxon>Chlorobium</taxon>
    </lineage>
</organism>